<gene>
    <name evidence="2" type="ORF">GCM10011361_03800</name>
</gene>
<evidence type="ECO:0000313" key="3">
    <source>
        <dbReference type="Proteomes" id="UP000625780"/>
    </source>
</evidence>
<proteinExistence type="predicted"/>
<sequence>MGKSKHLGLLCLFLGILAIQATAMTSVVVTEDPIEVSKKVISDDPTPWNEAEYKSITDELGQPRELDKMERNYLLLQSPWLGTEYLQGVFDEGVNSIPVEQLLDLLNLATNSPVQTSRKLAEISLRQALLEYEEAYEIAANLKSDKSVAYEEGIAFLQNRFGYLKLKTAKKLLEESGKTEKPGIDKKVSKKVSDRFRSLRRKYSDQIPLSNALEEVKAFYTLLEEVVSGLAVVKPYTDFTQTITELNEVQLRERKHWRSALEITYPREGSVWTIPDPASIQWNTENLPAEKTIKFYLLRNNTVIQELGVFKNNSLADGIRLNSTLPKGDNYRIMGIELFPADKFHTAKYASPYFTIDKRDPEAPAPVEEVVTAPEPEAAEEPVVEPEPDVVEEETIIEEVEVVKEEEMVTVVPEEVEEEVIAEEVIEEEKAVEEEEIVEEVKLPEKRTDFDGRSITYVKELEVNSKIVQINLWDHGRQDGDIVSIYLNGYPIVSKYNLTYQKKGFELKLDPSQPNDLFLYAHNLGRFPPNTVSIEIIDGESSENIVLNSDLSRCEAVLINVKD</sequence>
<comment type="caution">
    <text evidence="2">The sequence shown here is derived from an EMBL/GenBank/DDBJ whole genome shotgun (WGS) entry which is preliminary data.</text>
</comment>
<accession>A0ABQ1QPW5</accession>
<evidence type="ECO:0000313" key="2">
    <source>
        <dbReference type="EMBL" id="GGD39936.1"/>
    </source>
</evidence>
<feature type="signal peptide" evidence="1">
    <location>
        <begin position="1"/>
        <end position="23"/>
    </location>
</feature>
<name>A0ABQ1QPW5_9FLAO</name>
<reference evidence="3" key="1">
    <citation type="journal article" date="2019" name="Int. J. Syst. Evol. Microbiol.">
        <title>The Global Catalogue of Microorganisms (GCM) 10K type strain sequencing project: providing services to taxonomists for standard genome sequencing and annotation.</title>
        <authorList>
            <consortium name="The Broad Institute Genomics Platform"/>
            <consortium name="The Broad Institute Genome Sequencing Center for Infectious Disease"/>
            <person name="Wu L."/>
            <person name="Ma J."/>
        </authorList>
    </citation>
    <scope>NUCLEOTIDE SEQUENCE [LARGE SCALE GENOMIC DNA]</scope>
    <source>
        <strain evidence="3">CGMCC 1.12606</strain>
    </source>
</reference>
<protein>
    <submittedName>
        <fullName evidence="2">Uncharacterized protein</fullName>
    </submittedName>
</protein>
<evidence type="ECO:0000256" key="1">
    <source>
        <dbReference type="SAM" id="SignalP"/>
    </source>
</evidence>
<keyword evidence="3" id="KW-1185">Reference proteome</keyword>
<dbReference type="EMBL" id="BMFH01000001">
    <property type="protein sequence ID" value="GGD39936.1"/>
    <property type="molecule type" value="Genomic_DNA"/>
</dbReference>
<dbReference type="RefSeq" id="WP_188369014.1">
    <property type="nucleotide sequence ID" value="NZ_BMFH01000001.1"/>
</dbReference>
<dbReference type="Proteomes" id="UP000625780">
    <property type="component" value="Unassembled WGS sequence"/>
</dbReference>
<keyword evidence="1" id="KW-0732">Signal</keyword>
<organism evidence="2 3">
    <name type="scientific">Muriicola marianensis</name>
    <dbReference type="NCBI Taxonomy" id="1324801"/>
    <lineage>
        <taxon>Bacteria</taxon>
        <taxon>Pseudomonadati</taxon>
        <taxon>Bacteroidota</taxon>
        <taxon>Flavobacteriia</taxon>
        <taxon>Flavobacteriales</taxon>
        <taxon>Flavobacteriaceae</taxon>
        <taxon>Muriicola</taxon>
    </lineage>
</organism>
<feature type="chain" id="PRO_5046415803" evidence="1">
    <location>
        <begin position="24"/>
        <end position="563"/>
    </location>
</feature>